<feature type="transmembrane region" description="Helical" evidence="12">
    <location>
        <begin position="792"/>
        <end position="813"/>
    </location>
</feature>
<dbReference type="InterPro" id="IPR002591">
    <property type="entry name" value="Phosphodiest/P_Trfase"/>
</dbReference>
<evidence type="ECO:0000256" key="8">
    <source>
        <dbReference type="ARBA" id="ARBA00022824"/>
    </source>
</evidence>
<dbReference type="HOGENOM" id="CLU_007676_0_0_1"/>
<evidence type="ECO:0000256" key="6">
    <source>
        <dbReference type="ARBA" id="ARBA00022679"/>
    </source>
</evidence>
<feature type="transmembrane region" description="Helical" evidence="12">
    <location>
        <begin position="825"/>
        <end position="846"/>
    </location>
</feature>
<dbReference type="Proteomes" id="UP000001514">
    <property type="component" value="Unassembled WGS sequence"/>
</dbReference>
<dbReference type="Pfam" id="PF01663">
    <property type="entry name" value="Phosphodiest"/>
    <property type="match status" value="1"/>
</dbReference>
<feature type="transmembrane region" description="Helical" evidence="12">
    <location>
        <begin position="858"/>
        <end position="878"/>
    </location>
</feature>
<keyword evidence="6 12" id="KW-0808">Transferase</keyword>
<dbReference type="PANTHER" id="PTHR12250:SF0">
    <property type="entry name" value="GPI ETHANOLAMINE PHOSPHATE TRANSFERASE 1"/>
    <property type="match status" value="1"/>
</dbReference>
<evidence type="ECO:0000256" key="10">
    <source>
        <dbReference type="ARBA" id="ARBA00023136"/>
    </source>
</evidence>
<dbReference type="eggNOG" id="KOG2124">
    <property type="taxonomic scope" value="Eukaryota"/>
</dbReference>
<dbReference type="EC" id="2.-.-.-" evidence="12"/>
<dbReference type="AlphaFoldDB" id="D8T654"/>
<comment type="caution">
    <text evidence="12">Lacks conserved residue(s) required for the propagation of feature annotation.</text>
</comment>
<feature type="transmembrane region" description="Helical" evidence="12">
    <location>
        <begin position="751"/>
        <end position="772"/>
    </location>
</feature>
<feature type="domain" description="GPI ethanolamine phosphate transferase 1 C-terminal" evidence="13">
    <location>
        <begin position="685"/>
        <end position="851"/>
    </location>
</feature>
<keyword evidence="7 12" id="KW-0812">Transmembrane</keyword>
<dbReference type="InterPro" id="IPR037671">
    <property type="entry name" value="PIGN_N"/>
</dbReference>
<comment type="subcellular location">
    <subcellularLocation>
        <location evidence="1 12">Endoplasmic reticulum membrane</location>
        <topology evidence="1 12">Multi-pass membrane protein</topology>
    </subcellularLocation>
</comment>
<evidence type="ECO:0000256" key="11">
    <source>
        <dbReference type="ARBA" id="ARBA00023180"/>
    </source>
</evidence>
<feature type="transmembrane region" description="Helical" evidence="12">
    <location>
        <begin position="7"/>
        <end position="28"/>
    </location>
</feature>
<accession>D8T654</accession>
<feature type="transmembrane region" description="Helical" evidence="12">
    <location>
        <begin position="490"/>
        <end position="507"/>
    </location>
</feature>
<dbReference type="CDD" id="cd16020">
    <property type="entry name" value="GPI_EPT_1"/>
    <property type="match status" value="1"/>
</dbReference>
<dbReference type="Gene3D" id="3.40.720.10">
    <property type="entry name" value="Alkaline Phosphatase, subunit A"/>
    <property type="match status" value="1"/>
</dbReference>
<comment type="function">
    <text evidence="12">Ethanolamine phosphate transferase involved in glycosylphosphatidylinositol-anchor biosynthesis. Transfers ethanolamine phosphate to the first alpha-1,4-linked mannose of the glycosylphosphatidylinositol precursor of GPI-anchor.</text>
</comment>
<feature type="transmembrane region" description="Helical" evidence="12">
    <location>
        <begin position="513"/>
        <end position="531"/>
    </location>
</feature>
<organism evidence="15">
    <name type="scientific">Selaginella moellendorffii</name>
    <name type="common">Spikemoss</name>
    <dbReference type="NCBI Taxonomy" id="88036"/>
    <lineage>
        <taxon>Eukaryota</taxon>
        <taxon>Viridiplantae</taxon>
        <taxon>Streptophyta</taxon>
        <taxon>Embryophyta</taxon>
        <taxon>Tracheophyta</taxon>
        <taxon>Lycopodiopsida</taxon>
        <taxon>Selaginellales</taxon>
        <taxon>Selaginellaceae</taxon>
        <taxon>Selaginella</taxon>
    </lineage>
</organism>
<evidence type="ECO:0000313" key="15">
    <source>
        <dbReference type="Proteomes" id="UP000001514"/>
    </source>
</evidence>
<keyword evidence="5 12" id="KW-0337">GPI-anchor biosynthesis</keyword>
<dbReference type="FunFam" id="3.40.720.10:FF:000015">
    <property type="entry name" value="GPI ethanolamine phosphate transferase 1"/>
    <property type="match status" value="1"/>
</dbReference>
<proteinExistence type="inferred from homology"/>
<evidence type="ECO:0000256" key="9">
    <source>
        <dbReference type="ARBA" id="ARBA00022989"/>
    </source>
</evidence>
<keyword evidence="8 12" id="KW-0256">Endoplasmic reticulum</keyword>
<comment type="pathway">
    <text evidence="2 12">Glycolipid biosynthesis; glycosylphosphatidylinositol-anchor biosynthesis.</text>
</comment>
<dbReference type="STRING" id="88036.D8T654"/>
<dbReference type="SUPFAM" id="SSF53649">
    <property type="entry name" value="Alkaline phosphatase-like"/>
    <property type="match status" value="1"/>
</dbReference>
<evidence type="ECO:0000259" key="13">
    <source>
        <dbReference type="Pfam" id="PF04987"/>
    </source>
</evidence>
<dbReference type="InterPro" id="IPR017850">
    <property type="entry name" value="Alkaline_phosphatase_core_sf"/>
</dbReference>
<protein>
    <recommendedName>
        <fullName evidence="4 12">GPI ethanolamine phosphate transferase 1</fullName>
        <ecNumber evidence="12">2.-.-.-</ecNumber>
    </recommendedName>
</protein>
<feature type="transmembrane region" description="Helical" evidence="12">
    <location>
        <begin position="692"/>
        <end position="713"/>
    </location>
</feature>
<dbReference type="UniPathway" id="UPA00196"/>
<dbReference type="EMBL" id="GL377679">
    <property type="protein sequence ID" value="EFJ07851.1"/>
    <property type="molecule type" value="Genomic_DNA"/>
</dbReference>
<feature type="transmembrane region" description="Helical" evidence="12">
    <location>
        <begin position="449"/>
        <end position="469"/>
    </location>
</feature>
<dbReference type="GO" id="GO:0051377">
    <property type="term" value="F:mannose-ethanolamine phosphotransferase activity"/>
    <property type="evidence" value="ECO:0000318"/>
    <property type="project" value="GO_Central"/>
</dbReference>
<dbReference type="GO" id="GO:0005789">
    <property type="term" value="C:endoplasmic reticulum membrane"/>
    <property type="evidence" value="ECO:0000318"/>
    <property type="project" value="GO_Central"/>
</dbReference>
<reference evidence="14 15" key="1">
    <citation type="journal article" date="2011" name="Science">
        <title>The Selaginella genome identifies genetic changes associated with the evolution of vascular plants.</title>
        <authorList>
            <person name="Banks J.A."/>
            <person name="Nishiyama T."/>
            <person name="Hasebe M."/>
            <person name="Bowman J.L."/>
            <person name="Gribskov M."/>
            <person name="dePamphilis C."/>
            <person name="Albert V.A."/>
            <person name="Aono N."/>
            <person name="Aoyama T."/>
            <person name="Ambrose B.A."/>
            <person name="Ashton N.W."/>
            <person name="Axtell M.J."/>
            <person name="Barker E."/>
            <person name="Barker M.S."/>
            <person name="Bennetzen J.L."/>
            <person name="Bonawitz N.D."/>
            <person name="Chapple C."/>
            <person name="Cheng C."/>
            <person name="Correa L.G."/>
            <person name="Dacre M."/>
            <person name="DeBarry J."/>
            <person name="Dreyer I."/>
            <person name="Elias M."/>
            <person name="Engstrom E.M."/>
            <person name="Estelle M."/>
            <person name="Feng L."/>
            <person name="Finet C."/>
            <person name="Floyd S.K."/>
            <person name="Frommer W.B."/>
            <person name="Fujita T."/>
            <person name="Gramzow L."/>
            <person name="Gutensohn M."/>
            <person name="Harholt J."/>
            <person name="Hattori M."/>
            <person name="Heyl A."/>
            <person name="Hirai T."/>
            <person name="Hiwatashi Y."/>
            <person name="Ishikawa M."/>
            <person name="Iwata M."/>
            <person name="Karol K.G."/>
            <person name="Koehler B."/>
            <person name="Kolukisaoglu U."/>
            <person name="Kubo M."/>
            <person name="Kurata T."/>
            <person name="Lalonde S."/>
            <person name="Li K."/>
            <person name="Li Y."/>
            <person name="Litt A."/>
            <person name="Lyons E."/>
            <person name="Manning G."/>
            <person name="Maruyama T."/>
            <person name="Michael T.P."/>
            <person name="Mikami K."/>
            <person name="Miyazaki S."/>
            <person name="Morinaga S."/>
            <person name="Murata T."/>
            <person name="Mueller-Roeber B."/>
            <person name="Nelson D.R."/>
            <person name="Obara M."/>
            <person name="Oguri Y."/>
            <person name="Olmstead R.G."/>
            <person name="Onodera N."/>
            <person name="Petersen B.L."/>
            <person name="Pils B."/>
            <person name="Prigge M."/>
            <person name="Rensing S.A."/>
            <person name="Riano-Pachon D.M."/>
            <person name="Roberts A.W."/>
            <person name="Sato Y."/>
            <person name="Scheller H.V."/>
            <person name="Schulz B."/>
            <person name="Schulz C."/>
            <person name="Shakirov E.V."/>
            <person name="Shibagaki N."/>
            <person name="Shinohara N."/>
            <person name="Shippen D.E."/>
            <person name="Soerensen I."/>
            <person name="Sotooka R."/>
            <person name="Sugimoto N."/>
            <person name="Sugita M."/>
            <person name="Sumikawa N."/>
            <person name="Tanurdzic M."/>
            <person name="Theissen G."/>
            <person name="Ulvskov P."/>
            <person name="Wakazuki S."/>
            <person name="Weng J.K."/>
            <person name="Willats W.W."/>
            <person name="Wipf D."/>
            <person name="Wolf P.G."/>
            <person name="Yang L."/>
            <person name="Zimmer A.D."/>
            <person name="Zhu Q."/>
            <person name="Mitros T."/>
            <person name="Hellsten U."/>
            <person name="Loque D."/>
            <person name="Otillar R."/>
            <person name="Salamov A."/>
            <person name="Schmutz J."/>
            <person name="Shapiro H."/>
            <person name="Lindquist E."/>
            <person name="Lucas S."/>
            <person name="Rokhsar D."/>
            <person name="Grigoriev I.V."/>
        </authorList>
    </citation>
    <scope>NUCLEOTIDE SEQUENCE [LARGE SCALE GENOMIC DNA]</scope>
</reference>
<evidence type="ECO:0000256" key="1">
    <source>
        <dbReference type="ARBA" id="ARBA00004477"/>
    </source>
</evidence>
<dbReference type="OMA" id="QSYFHRE"/>
<sequence>MESREVKIIVLGVAVHALFMLSIFDIYFKSPIVHGIDPVAPRIQAPAKRLVLFVADGLRADKFFELKPDGSPRAPFLHNVIHEKGKWGVSHARPPTESRPGHVAIIAGLYEDPSAVTKGWKANPVEFDSVFNRSKEVVAFGSPDIVPIFCGNIPQAKFSAYPHEYEDFATDASFLDTWVFDRFEQLINSSKRDAVVEETLQSGELVVFLHLLGCDTNGHAHRPYSPIYLNNVEVVDRGIERVFKLMEEKYSDGRTAYVFTADHGMSDKGLHGDGEPENTETPLVAWGAGIRGPSPAKPEDDEDDGFKFVDQHTHHMVTPHSWGLQNLERVDVNQGDIAPLMSVLLGLPCPLNSVGVLPRGYLLLNKADEAEAAFANAKQLLNQFLRKSHIKQETSLFFRPFSSLKNYEELTSRIQQLIGLQQYQAALDFSQKLISLSLDGLHYFQTYDWWFLMGTITFGYVGWMLYVILHLLRHYASSPLFQRKQRKSSLGNFAMGTLSAALFMVLMFEKSPILYFLYVGTGIFLWQRVLASPNDFTRIWIAVRTGKVSKFQILFASMLSSVIVQLLVSSFFRREVYTGFFFAAGVIGAVTISMNLPGLSMIPAFVWASCWFLSGFTLMPPQIPEHVSLVVGSAFLVVALAFAAWWIDKIVPKEPILRQLVRDKNRSAERDVLFVVQVASYLQQFYEALFYSGLASVLFSWILVESAITFSSFGRNSFTNEFSASERLIQWTAFAKGERHVSWRSLKLTDVHVALCFLILINVAFFGTGNVASIASFEISSVYRFITVFDPFIMTALLLFKLFIPFILVTCAFSIVVKIMSLPRLGCYFMVLILSDIMTIRFFFLVRNTGSWMEIGNSISHFGIMSAQVVFVLLLFGLSNIYTRDVRINVGQTSKLF</sequence>
<gene>
    <name evidence="14" type="ORF">SELMODRAFT_132847</name>
</gene>
<dbReference type="InterPro" id="IPR017852">
    <property type="entry name" value="GPI_EtnP_transferase_1_C"/>
</dbReference>
<evidence type="ECO:0000256" key="5">
    <source>
        <dbReference type="ARBA" id="ARBA00022502"/>
    </source>
</evidence>
<dbReference type="GO" id="GO:0006506">
    <property type="term" value="P:GPI anchor biosynthetic process"/>
    <property type="evidence" value="ECO:0000318"/>
    <property type="project" value="GO_Central"/>
</dbReference>
<feature type="domain" description="GPI ethanolamine phosphate transferase 1 C-terminal" evidence="13">
    <location>
        <begin position="439"/>
        <end position="670"/>
    </location>
</feature>
<keyword evidence="15" id="KW-1185">Reference proteome</keyword>
<evidence type="ECO:0000256" key="3">
    <source>
        <dbReference type="ARBA" id="ARBA00008400"/>
    </source>
</evidence>
<keyword evidence="9 12" id="KW-1133">Transmembrane helix</keyword>
<evidence type="ECO:0000256" key="7">
    <source>
        <dbReference type="ARBA" id="ARBA00022692"/>
    </source>
</evidence>
<dbReference type="InterPro" id="IPR007070">
    <property type="entry name" value="GPI_EtnP_transferase_1"/>
</dbReference>
<feature type="transmembrane region" description="Helical" evidence="12">
    <location>
        <begin position="551"/>
        <end position="572"/>
    </location>
</feature>
<evidence type="ECO:0000313" key="14">
    <source>
        <dbReference type="EMBL" id="EFJ07851.1"/>
    </source>
</evidence>
<name>D8T654_SELML</name>
<feature type="transmembrane region" description="Helical" evidence="12">
    <location>
        <begin position="629"/>
        <end position="647"/>
    </location>
</feature>
<evidence type="ECO:0000256" key="4">
    <source>
        <dbReference type="ARBA" id="ARBA00020831"/>
    </source>
</evidence>
<evidence type="ECO:0000256" key="2">
    <source>
        <dbReference type="ARBA" id="ARBA00004687"/>
    </source>
</evidence>
<dbReference type="Pfam" id="PF04987">
    <property type="entry name" value="PigN"/>
    <property type="match status" value="2"/>
</dbReference>
<keyword evidence="11" id="KW-0325">Glycoprotein</keyword>
<dbReference type="Gramene" id="EFJ07851">
    <property type="protein sequence ID" value="EFJ07851"/>
    <property type="gene ID" value="SELMODRAFT_132847"/>
</dbReference>
<comment type="similarity">
    <text evidence="3 12">Belongs to the PIGG/PIGN/PIGO family. PIGN subfamily.</text>
</comment>
<dbReference type="PANTHER" id="PTHR12250">
    <property type="entry name" value="PHOSPHATIDYLINOSITOL GLYCAN, CLASS N"/>
    <property type="match status" value="1"/>
</dbReference>
<keyword evidence="10 12" id="KW-0472">Membrane</keyword>
<dbReference type="FunCoup" id="D8T654">
    <property type="interactions" value="4253"/>
</dbReference>
<dbReference type="InParanoid" id="D8T654"/>
<dbReference type="KEGG" id="smo:SELMODRAFT_132847"/>
<evidence type="ECO:0000256" key="12">
    <source>
        <dbReference type="RuleBase" id="RU367138"/>
    </source>
</evidence>